<name>A0ABW4E6E6_9LACO</name>
<feature type="transmembrane region" description="Helical" evidence="1">
    <location>
        <begin position="240"/>
        <end position="260"/>
    </location>
</feature>
<reference evidence="3" key="1">
    <citation type="journal article" date="2019" name="Int. J. Syst. Evol. Microbiol.">
        <title>The Global Catalogue of Microorganisms (GCM) 10K type strain sequencing project: providing services to taxonomists for standard genome sequencing and annotation.</title>
        <authorList>
            <consortium name="The Broad Institute Genomics Platform"/>
            <consortium name="The Broad Institute Genome Sequencing Center for Infectious Disease"/>
            <person name="Wu L."/>
            <person name="Ma J."/>
        </authorList>
    </citation>
    <scope>NUCLEOTIDE SEQUENCE [LARGE SCALE GENOMIC DNA]</scope>
    <source>
        <strain evidence="3">CCM 8903</strain>
    </source>
</reference>
<feature type="transmembrane region" description="Helical" evidence="1">
    <location>
        <begin position="395"/>
        <end position="419"/>
    </location>
</feature>
<dbReference type="RefSeq" id="WP_125749719.1">
    <property type="nucleotide sequence ID" value="NZ_JBHTON010000004.1"/>
</dbReference>
<keyword evidence="1" id="KW-0812">Transmembrane</keyword>
<feature type="transmembrane region" description="Helical" evidence="1">
    <location>
        <begin position="439"/>
        <end position="460"/>
    </location>
</feature>
<dbReference type="EMBL" id="JBHTON010000004">
    <property type="protein sequence ID" value="MFD1484041.1"/>
    <property type="molecule type" value="Genomic_DNA"/>
</dbReference>
<comment type="caution">
    <text evidence="2">The sequence shown here is derived from an EMBL/GenBank/DDBJ whole genome shotgun (WGS) entry which is preliminary data.</text>
</comment>
<protein>
    <submittedName>
        <fullName evidence="2">ABC transporter permease</fullName>
    </submittedName>
</protein>
<dbReference type="Proteomes" id="UP001597252">
    <property type="component" value="Unassembled WGS sequence"/>
</dbReference>
<gene>
    <name evidence="2" type="ORF">ACFQ5J_02095</name>
</gene>
<accession>A0ABW4E6E6</accession>
<feature type="transmembrane region" description="Helical" evidence="1">
    <location>
        <begin position="20"/>
        <end position="41"/>
    </location>
</feature>
<feature type="transmembrane region" description="Helical" evidence="1">
    <location>
        <begin position="129"/>
        <end position="153"/>
    </location>
</feature>
<feature type="transmembrane region" description="Helical" evidence="1">
    <location>
        <begin position="467"/>
        <end position="491"/>
    </location>
</feature>
<keyword evidence="1" id="KW-0472">Membrane</keyword>
<sequence>MMTHNANVGQLLHLNLRRDWLKLALWLIGLVGLMGGAAAKFNGLYGTQTAMRSIITTLKAPAMVSLLGPFTAAQPYTVAGIYAAEMMVFMGLFVAMMNIYFAIHATRQDEDSGLVELVRAHATGRNAPLTAAILELLLLNLTAGILEALSLQVSGMHGMTTVGNWLFGAGLAAFGLMFGAFSLLWAQLADTSRDATMMSYVWLGSLFIARMATDVQAPEATWLTVYGWIEKLDIYATDQWLPVGLMLAVTVVLGVLTLAVTQNRDVGAGLLPQRKGRQGASVWLNSPLALIARLERTSTLIWLFGLGILGATYGSIFGTAGDLLTSNPTMAKLIGTAATHAANRTIVLAFTNKLAVIFVILATLPGLSTLLRINADERKGYFEALHARNVSRTRLYASIAVYGLLVAVLAFFCGMVGMIAAGQAVMPHAPTVSHLMRAFWGYVPALIVVYGLGACLVGLLPRWQSVIWIWPAYGFFSLYLGSLLDLPQWATRLTPYGWINNVPVAQVQWPTAAWMTLLGLGLILCGGCAYANRDLMVN</sequence>
<feature type="transmembrane region" description="Helical" evidence="1">
    <location>
        <begin position="79"/>
        <end position="103"/>
    </location>
</feature>
<proteinExistence type="predicted"/>
<keyword evidence="1" id="KW-1133">Transmembrane helix</keyword>
<evidence type="ECO:0000313" key="3">
    <source>
        <dbReference type="Proteomes" id="UP001597252"/>
    </source>
</evidence>
<feature type="transmembrane region" description="Helical" evidence="1">
    <location>
        <begin position="511"/>
        <end position="531"/>
    </location>
</feature>
<evidence type="ECO:0000313" key="2">
    <source>
        <dbReference type="EMBL" id="MFD1484041.1"/>
    </source>
</evidence>
<evidence type="ECO:0000256" key="1">
    <source>
        <dbReference type="SAM" id="Phobius"/>
    </source>
</evidence>
<organism evidence="2 3">
    <name type="scientific">Lacticaseibacillus baoqingensis</name>
    <dbReference type="NCBI Taxonomy" id="2486013"/>
    <lineage>
        <taxon>Bacteria</taxon>
        <taxon>Bacillati</taxon>
        <taxon>Bacillota</taxon>
        <taxon>Bacilli</taxon>
        <taxon>Lactobacillales</taxon>
        <taxon>Lactobacillaceae</taxon>
        <taxon>Lacticaseibacillus</taxon>
    </lineage>
</organism>
<feature type="transmembrane region" description="Helical" evidence="1">
    <location>
        <begin position="354"/>
        <end position="374"/>
    </location>
</feature>
<keyword evidence="3" id="KW-1185">Reference proteome</keyword>
<feature type="transmembrane region" description="Helical" evidence="1">
    <location>
        <begin position="165"/>
        <end position="185"/>
    </location>
</feature>
<feature type="transmembrane region" description="Helical" evidence="1">
    <location>
        <begin position="300"/>
        <end position="320"/>
    </location>
</feature>